<feature type="compositionally biased region" description="Polar residues" evidence="2">
    <location>
        <begin position="1"/>
        <end position="15"/>
    </location>
</feature>
<dbReference type="InterPro" id="IPR013783">
    <property type="entry name" value="Ig-like_fold"/>
</dbReference>
<evidence type="ECO:0000256" key="1">
    <source>
        <dbReference type="ARBA" id="ARBA00022729"/>
    </source>
</evidence>
<feature type="region of interest" description="Disordered" evidence="2">
    <location>
        <begin position="1"/>
        <end position="23"/>
    </location>
</feature>
<accession>A0A0F7SU24</accession>
<dbReference type="Gene3D" id="2.130.10.80">
    <property type="entry name" value="Galactose oxidase/kelch, beta-propeller"/>
    <property type="match status" value="1"/>
</dbReference>
<dbReference type="SUPFAM" id="SSF81296">
    <property type="entry name" value="E set domains"/>
    <property type="match status" value="1"/>
</dbReference>
<reference evidence="5" key="1">
    <citation type="submission" date="2014-08" db="EMBL/GenBank/DDBJ databases">
        <authorList>
            <person name="Sharma Rahul"/>
            <person name="Thines Marco"/>
        </authorList>
    </citation>
    <scope>NUCLEOTIDE SEQUENCE</scope>
</reference>
<proteinExistence type="predicted"/>
<feature type="domain" description="Galactose oxidase-like Early set" evidence="4">
    <location>
        <begin position="491"/>
        <end position="596"/>
    </location>
</feature>
<feature type="region of interest" description="Disordered" evidence="2">
    <location>
        <begin position="622"/>
        <end position="649"/>
    </location>
</feature>
<dbReference type="Pfam" id="PF09118">
    <property type="entry name" value="GO-like_E_set"/>
    <property type="match status" value="1"/>
</dbReference>
<dbReference type="InterPro" id="IPR037293">
    <property type="entry name" value="Gal_Oxidase_central_sf"/>
</dbReference>
<keyword evidence="1" id="KW-0732">Signal</keyword>
<sequence length="673" mass="72350">MSTSFLSQSRQSVGPSSQSYSRSCSHSTSTSLAKVLFQSVVLGLAGASLAKAASMANTFQIVGNSGVSAQQLFLGSPNKIYFVDKTENNPLRVTSSSGVEHAAWGSEYDLRTNEFRAMDVVSNSFCAGGNVLGNGTWLNVGGNQAITWGGLTAASQTGGQPYDDFDGGKAIRLLDPCDNSTACEWNDDQSLYMTTRRWYPTLETLEDGRIIIVGGCSWGGYVNTEAQNNPTYEFFPSRGSPVTLNILTTTLPANLFSFVWLLPSGNLFIQTNWGTEVFDYKKNTEYLLDDVPSAVRTYPASGAVAMLPLTPANNWTATLMFCGGTDLKADQWTTNWNIAGYPADKTCVKISPDVSVEWEYDDPLDTGRSMGQFIILPDGRLWFGNGVALGTAGYGNESWAIGRSYGDQPLLQSWYFDPSAASGKRWSKAGVSTVQRLYHSSATLLMDGSILVSGSNPNPDYVDKSIDPSITYVTEYQVEIFYPDYWDKPKPVPVGMPKNISYGGDYFNVSLPSDAFTSHSDINATKFVIERTGFSTHAFNMGMRHVELDSSFTASDDGSAIFHVSQAPPNPAVIAPGPALLFCVVNGVPSEATWVMLGTGQMGRPPTTELAELPTSSWPSSWFASSTDSATTQSASAPSSSSSSSSQASGAERRVGASVSLLLLILGVIMLAF</sequence>
<evidence type="ECO:0000256" key="2">
    <source>
        <dbReference type="SAM" id="MobiDB-lite"/>
    </source>
</evidence>
<name>A0A0F7SU24_PHARH</name>
<dbReference type="InterPro" id="IPR014756">
    <property type="entry name" value="Ig_E-set"/>
</dbReference>
<dbReference type="Pfam" id="PF07250">
    <property type="entry name" value="Glyoxal_oxid_N"/>
    <property type="match status" value="1"/>
</dbReference>
<dbReference type="InterPro" id="IPR015202">
    <property type="entry name" value="GO-like_E_set"/>
</dbReference>
<dbReference type="Gene3D" id="2.60.40.10">
    <property type="entry name" value="Immunoglobulins"/>
    <property type="match status" value="1"/>
</dbReference>
<dbReference type="CDD" id="cd02851">
    <property type="entry name" value="E_set_GO_C"/>
    <property type="match status" value="1"/>
</dbReference>
<evidence type="ECO:0000259" key="4">
    <source>
        <dbReference type="Pfam" id="PF09118"/>
    </source>
</evidence>
<feature type="domain" description="Glyoxal oxidase N-terminal" evidence="3">
    <location>
        <begin position="156"/>
        <end position="485"/>
    </location>
</feature>
<organism evidence="5">
    <name type="scientific">Phaffia rhodozyma</name>
    <name type="common">Yeast</name>
    <name type="synonym">Xanthophyllomyces dendrorhous</name>
    <dbReference type="NCBI Taxonomy" id="264483"/>
    <lineage>
        <taxon>Eukaryota</taxon>
        <taxon>Fungi</taxon>
        <taxon>Dikarya</taxon>
        <taxon>Basidiomycota</taxon>
        <taxon>Agaricomycotina</taxon>
        <taxon>Tremellomycetes</taxon>
        <taxon>Cystofilobasidiales</taxon>
        <taxon>Mrakiaceae</taxon>
        <taxon>Phaffia</taxon>
    </lineage>
</organism>
<dbReference type="PANTHER" id="PTHR32208">
    <property type="entry name" value="SECRETED PROTEIN-RELATED"/>
    <property type="match status" value="1"/>
</dbReference>
<evidence type="ECO:0000313" key="5">
    <source>
        <dbReference type="EMBL" id="CED84971.1"/>
    </source>
</evidence>
<dbReference type="AlphaFoldDB" id="A0A0F7SU24"/>
<dbReference type="PANTHER" id="PTHR32208:SF96">
    <property type="entry name" value="GLYOXAL OXIDASE"/>
    <property type="match status" value="1"/>
</dbReference>
<evidence type="ECO:0000259" key="3">
    <source>
        <dbReference type="Pfam" id="PF07250"/>
    </source>
</evidence>
<dbReference type="InterPro" id="IPR009880">
    <property type="entry name" value="Glyoxal_oxidase_N"/>
</dbReference>
<dbReference type="InterPro" id="IPR011043">
    <property type="entry name" value="Gal_Oxase/kelch_b-propeller"/>
</dbReference>
<protein>
    <submittedName>
        <fullName evidence="5">Immunoglobulin-like fold</fullName>
    </submittedName>
</protein>
<dbReference type="SUPFAM" id="SSF50965">
    <property type="entry name" value="Galactose oxidase, central domain"/>
    <property type="match status" value="1"/>
</dbReference>
<dbReference type="EMBL" id="LN483332">
    <property type="protein sequence ID" value="CED84971.1"/>
    <property type="molecule type" value="Genomic_DNA"/>
</dbReference>